<reference evidence="2 3" key="1">
    <citation type="submission" date="2016-10" db="EMBL/GenBank/DDBJ databases">
        <authorList>
            <person name="de Groot N.N."/>
        </authorList>
    </citation>
    <scope>NUCLEOTIDE SEQUENCE [LARGE SCALE GENOMIC DNA]</scope>
    <source>
        <strain evidence="2 3">DSM 27630</strain>
    </source>
</reference>
<dbReference type="InterPro" id="IPR007809">
    <property type="entry name" value="FlgN-like"/>
</dbReference>
<dbReference type="AlphaFoldDB" id="A0A1I3ANM3"/>
<sequence>MKSSTNLKEILQQFLALLKVEKTALIKNDGQQIEEIVKEKQSFLKMMQELDPSDMTEQEVVEDVRKIQELQETNLMLTKQALQFQEGVLDAISKTAKKSGHTYSKKGTYAASKHPNLINQSI</sequence>
<evidence type="ECO:0000313" key="2">
    <source>
        <dbReference type="EMBL" id="SFH51624.1"/>
    </source>
</evidence>
<dbReference type="EMBL" id="FOQE01000001">
    <property type="protein sequence ID" value="SFH51624.1"/>
    <property type="molecule type" value="Genomic_DNA"/>
</dbReference>
<evidence type="ECO:0000313" key="3">
    <source>
        <dbReference type="Proteomes" id="UP000198668"/>
    </source>
</evidence>
<dbReference type="SUPFAM" id="SSF140566">
    <property type="entry name" value="FlgN-like"/>
    <property type="match status" value="1"/>
</dbReference>
<keyword evidence="1" id="KW-1005">Bacterial flagellum biogenesis</keyword>
<dbReference type="Proteomes" id="UP000198668">
    <property type="component" value="Unassembled WGS sequence"/>
</dbReference>
<accession>A0A1I3ANM3</accession>
<dbReference type="OrthoDB" id="2156698at2"/>
<dbReference type="GO" id="GO:0044780">
    <property type="term" value="P:bacterial-type flagellum assembly"/>
    <property type="evidence" value="ECO:0007669"/>
    <property type="project" value="InterPro"/>
</dbReference>
<dbReference type="InterPro" id="IPR036679">
    <property type="entry name" value="FlgN-like_sf"/>
</dbReference>
<dbReference type="Pfam" id="PF05130">
    <property type="entry name" value="FlgN"/>
    <property type="match status" value="1"/>
</dbReference>
<dbReference type="Gene3D" id="1.20.58.300">
    <property type="entry name" value="FlgN-like"/>
    <property type="match status" value="1"/>
</dbReference>
<organism evidence="2 3">
    <name type="scientific">Pisciglobus halotolerans</name>
    <dbReference type="NCBI Taxonomy" id="745365"/>
    <lineage>
        <taxon>Bacteria</taxon>
        <taxon>Bacillati</taxon>
        <taxon>Bacillota</taxon>
        <taxon>Bacilli</taxon>
        <taxon>Lactobacillales</taxon>
        <taxon>Carnobacteriaceae</taxon>
    </lineage>
</organism>
<dbReference type="RefSeq" id="WP_047392894.1">
    <property type="nucleotide sequence ID" value="NZ_FOQE01000001.1"/>
</dbReference>
<protein>
    <submittedName>
        <fullName evidence="2">FlgN protein</fullName>
    </submittedName>
</protein>
<proteinExistence type="predicted"/>
<name>A0A1I3ANM3_9LACT</name>
<keyword evidence="3" id="KW-1185">Reference proteome</keyword>
<gene>
    <name evidence="2" type="ORF">SAMN04489868_10178</name>
</gene>
<evidence type="ECO:0000256" key="1">
    <source>
        <dbReference type="ARBA" id="ARBA00022795"/>
    </source>
</evidence>